<sequence length="108" mass="12424">MGRYLNAGPLERCSYPRVARFYVYSISKQRPLAKSNCRVHTLWANRKPYLSDLTRHDKWTWSLLAALPLCWFTRNIELLSHALAHANLTLRGSLRSQPSHKKAAAAPH</sequence>
<keyword evidence="2" id="KW-1185">Reference proteome</keyword>
<comment type="caution">
    <text evidence="1">The sequence shown here is derived from an EMBL/GenBank/DDBJ whole genome shotgun (WGS) entry which is preliminary data.</text>
</comment>
<dbReference type="Proteomes" id="UP000799754">
    <property type="component" value="Unassembled WGS sequence"/>
</dbReference>
<evidence type="ECO:0000313" key="1">
    <source>
        <dbReference type="EMBL" id="KAF2626396.1"/>
    </source>
</evidence>
<reference evidence="1" key="1">
    <citation type="journal article" date="2020" name="Stud. Mycol.">
        <title>101 Dothideomycetes genomes: a test case for predicting lifestyles and emergence of pathogens.</title>
        <authorList>
            <person name="Haridas S."/>
            <person name="Albert R."/>
            <person name="Binder M."/>
            <person name="Bloem J."/>
            <person name="Labutti K."/>
            <person name="Salamov A."/>
            <person name="Andreopoulos B."/>
            <person name="Baker S."/>
            <person name="Barry K."/>
            <person name="Bills G."/>
            <person name="Bluhm B."/>
            <person name="Cannon C."/>
            <person name="Castanera R."/>
            <person name="Culley D."/>
            <person name="Daum C."/>
            <person name="Ezra D."/>
            <person name="Gonzalez J."/>
            <person name="Henrissat B."/>
            <person name="Kuo A."/>
            <person name="Liang C."/>
            <person name="Lipzen A."/>
            <person name="Lutzoni F."/>
            <person name="Magnuson J."/>
            <person name="Mondo S."/>
            <person name="Nolan M."/>
            <person name="Ohm R."/>
            <person name="Pangilinan J."/>
            <person name="Park H.-J."/>
            <person name="Ramirez L."/>
            <person name="Alfaro M."/>
            <person name="Sun H."/>
            <person name="Tritt A."/>
            <person name="Yoshinaga Y."/>
            <person name="Zwiers L.-H."/>
            <person name="Turgeon B."/>
            <person name="Goodwin S."/>
            <person name="Spatafora J."/>
            <person name="Crous P."/>
            <person name="Grigoriev I."/>
        </authorList>
    </citation>
    <scope>NUCLEOTIDE SEQUENCE</scope>
    <source>
        <strain evidence="1">CBS 525.71</strain>
    </source>
</reference>
<gene>
    <name evidence="1" type="ORF">BU25DRAFT_411793</name>
</gene>
<evidence type="ECO:0000313" key="2">
    <source>
        <dbReference type="Proteomes" id="UP000799754"/>
    </source>
</evidence>
<dbReference type="EMBL" id="MU006721">
    <property type="protein sequence ID" value="KAF2626396.1"/>
    <property type="molecule type" value="Genomic_DNA"/>
</dbReference>
<protein>
    <submittedName>
        <fullName evidence="1">Uncharacterized protein</fullName>
    </submittedName>
</protein>
<accession>A0ACB6RWU6</accession>
<name>A0ACB6RWU6_9PLEO</name>
<organism evidence="1 2">
    <name type="scientific">Macroventuria anomochaeta</name>
    <dbReference type="NCBI Taxonomy" id="301207"/>
    <lineage>
        <taxon>Eukaryota</taxon>
        <taxon>Fungi</taxon>
        <taxon>Dikarya</taxon>
        <taxon>Ascomycota</taxon>
        <taxon>Pezizomycotina</taxon>
        <taxon>Dothideomycetes</taxon>
        <taxon>Pleosporomycetidae</taxon>
        <taxon>Pleosporales</taxon>
        <taxon>Pleosporineae</taxon>
        <taxon>Didymellaceae</taxon>
        <taxon>Macroventuria</taxon>
    </lineage>
</organism>
<proteinExistence type="predicted"/>